<evidence type="ECO:0000313" key="1">
    <source>
        <dbReference type="EMBL" id="GBB89777.1"/>
    </source>
</evidence>
<accession>A0A2Z6QHY1</accession>
<name>A0A2Z6QHY1_9GLOM</name>
<dbReference type="Proteomes" id="UP000615446">
    <property type="component" value="Unassembled WGS sequence"/>
</dbReference>
<gene>
    <name evidence="2" type="ORF">RCL2_000656800</name>
    <name evidence="1" type="ORF">RclHR1_16590003</name>
</gene>
<dbReference type="Proteomes" id="UP000247702">
    <property type="component" value="Unassembled WGS sequence"/>
</dbReference>
<evidence type="ECO:0000313" key="3">
    <source>
        <dbReference type="Proteomes" id="UP000247702"/>
    </source>
</evidence>
<evidence type="ECO:0000313" key="2">
    <source>
        <dbReference type="EMBL" id="GES79259.1"/>
    </source>
</evidence>
<reference evidence="2" key="2">
    <citation type="submission" date="2019-10" db="EMBL/GenBank/DDBJ databases">
        <title>Conservation and host-specific expression of non-tandemly repeated heterogenous ribosome RNA gene in arbuscular mycorrhizal fungi.</title>
        <authorList>
            <person name="Maeda T."/>
            <person name="Kobayashi Y."/>
            <person name="Nakagawa T."/>
            <person name="Ezawa T."/>
            <person name="Yamaguchi K."/>
            <person name="Bino T."/>
            <person name="Nishimoto Y."/>
            <person name="Shigenobu S."/>
            <person name="Kawaguchi M."/>
        </authorList>
    </citation>
    <scope>NUCLEOTIDE SEQUENCE</scope>
    <source>
        <strain evidence="2">HR1</strain>
    </source>
</reference>
<proteinExistence type="predicted"/>
<dbReference type="AlphaFoldDB" id="A0A2Z6QHY1"/>
<dbReference type="EMBL" id="BEXD01000734">
    <property type="protein sequence ID" value="GBB89777.1"/>
    <property type="molecule type" value="Genomic_DNA"/>
</dbReference>
<reference evidence="1 3" key="1">
    <citation type="submission" date="2017-11" db="EMBL/GenBank/DDBJ databases">
        <title>The genome of Rhizophagus clarus HR1 reveals common genetic basis of auxotrophy among arbuscular mycorrhizal fungi.</title>
        <authorList>
            <person name="Kobayashi Y."/>
        </authorList>
    </citation>
    <scope>NUCLEOTIDE SEQUENCE [LARGE SCALE GENOMIC DNA]</scope>
    <source>
        <strain evidence="1 3">HR1</strain>
    </source>
</reference>
<protein>
    <submittedName>
        <fullName evidence="1">Uncharacterized protein</fullName>
    </submittedName>
</protein>
<dbReference type="EMBL" id="BLAL01000043">
    <property type="protein sequence ID" value="GES79259.1"/>
    <property type="molecule type" value="Genomic_DNA"/>
</dbReference>
<sequence>MPEILIEGIFFLARKHVYKLVESYEQKKQKISHKRNVLELQNLNLILLLVKPVGLNPEAEVFTSQQTPIIATDNKVMIINITADPVPPTAQHT</sequence>
<keyword evidence="3" id="KW-1185">Reference proteome</keyword>
<comment type="caution">
    <text evidence="1">The sequence shown here is derived from an EMBL/GenBank/DDBJ whole genome shotgun (WGS) entry which is preliminary data.</text>
</comment>
<organism evidence="1 3">
    <name type="scientific">Rhizophagus clarus</name>
    <dbReference type="NCBI Taxonomy" id="94130"/>
    <lineage>
        <taxon>Eukaryota</taxon>
        <taxon>Fungi</taxon>
        <taxon>Fungi incertae sedis</taxon>
        <taxon>Mucoromycota</taxon>
        <taxon>Glomeromycotina</taxon>
        <taxon>Glomeromycetes</taxon>
        <taxon>Glomerales</taxon>
        <taxon>Glomeraceae</taxon>
        <taxon>Rhizophagus</taxon>
    </lineage>
</organism>